<dbReference type="Proteomes" id="UP000015351">
    <property type="component" value="Unassembled WGS sequence"/>
</dbReference>
<dbReference type="HOGENOM" id="CLU_3292018_0_0_5"/>
<name>S9QCF9_9RHOB</name>
<comment type="caution">
    <text evidence="1">The sequence shown here is derived from an EMBL/GenBank/DDBJ whole genome shotgun (WGS) entry which is preliminary data.</text>
</comment>
<protein>
    <submittedName>
        <fullName evidence="1">Uncharacterized protein</fullName>
    </submittedName>
</protein>
<dbReference type="EMBL" id="AONI01000015">
    <property type="protein sequence ID" value="EPX77288.1"/>
    <property type="molecule type" value="Genomic_DNA"/>
</dbReference>
<sequence>MVGDSDITSKANPVIASERFWSFSQLSGIRPYSCQIPAYE</sequence>
<dbReference type="AlphaFoldDB" id="S9QCF9"/>
<proteinExistence type="predicted"/>
<accession>S9QCF9</accession>
<gene>
    <name evidence="1" type="ORF">thalar_03010</name>
</gene>
<evidence type="ECO:0000313" key="1">
    <source>
        <dbReference type="EMBL" id="EPX77288.1"/>
    </source>
</evidence>
<keyword evidence="2" id="KW-1185">Reference proteome</keyword>
<dbReference type="STRING" id="1123360.thalar_03010"/>
<organism evidence="1 2">
    <name type="scientific">Litoreibacter arenae DSM 19593</name>
    <dbReference type="NCBI Taxonomy" id="1123360"/>
    <lineage>
        <taxon>Bacteria</taxon>
        <taxon>Pseudomonadati</taxon>
        <taxon>Pseudomonadota</taxon>
        <taxon>Alphaproteobacteria</taxon>
        <taxon>Rhodobacterales</taxon>
        <taxon>Roseobacteraceae</taxon>
        <taxon>Litoreibacter</taxon>
    </lineage>
</organism>
<reference evidence="2" key="1">
    <citation type="journal article" date="2013" name="Stand. Genomic Sci.">
        <title>Genome sequence of the Litoreibacter arenae type strain (DSM 19593(T)), a member of the Roseobacter clade isolated from sea sand.</title>
        <authorList>
            <person name="Riedel T."/>
            <person name="Fiebig A."/>
            <person name="Petersen J."/>
            <person name="Gronow S."/>
            <person name="Kyrpides N.C."/>
            <person name="Goker M."/>
            <person name="Klenk H.P."/>
        </authorList>
    </citation>
    <scope>NUCLEOTIDE SEQUENCE [LARGE SCALE GENOMIC DNA]</scope>
    <source>
        <strain evidence="2">DSM 19593</strain>
    </source>
</reference>
<evidence type="ECO:0000313" key="2">
    <source>
        <dbReference type="Proteomes" id="UP000015351"/>
    </source>
</evidence>